<dbReference type="GO" id="GO:0033990">
    <property type="term" value="F:ectoine synthase activity"/>
    <property type="evidence" value="ECO:0007669"/>
    <property type="project" value="UniProtKB-EC"/>
</dbReference>
<accession>A0A1I2EY07</accession>
<evidence type="ECO:0000313" key="10">
    <source>
        <dbReference type="Proteomes" id="UP000199516"/>
    </source>
</evidence>
<dbReference type="EMBL" id="FONT01000007">
    <property type="protein sequence ID" value="SFE97318.1"/>
    <property type="molecule type" value="Genomic_DNA"/>
</dbReference>
<evidence type="ECO:0000256" key="5">
    <source>
        <dbReference type="ARBA" id="ARBA00023239"/>
    </source>
</evidence>
<comment type="function">
    <text evidence="8">Catalyzes the circularization of gamma-N-acetyl-alpha,gamma-diaminobutyric acid (ADABA) to ectoine (1,4,5,6-tetrahydro-2-methyl-4-pyrimidine carboxylic acid), which is an excellent osmoprotectant.</text>
</comment>
<dbReference type="PANTHER" id="PTHR39289:SF1">
    <property type="entry name" value="L-ECTOINE SYNTHASE"/>
    <property type="match status" value="1"/>
</dbReference>
<dbReference type="SUPFAM" id="SSF51182">
    <property type="entry name" value="RmlC-like cupins"/>
    <property type="match status" value="1"/>
</dbReference>
<organism evidence="9 10">
    <name type="scientific">Alteribacillus iranensis</name>
    <dbReference type="NCBI Taxonomy" id="930128"/>
    <lineage>
        <taxon>Bacteria</taxon>
        <taxon>Bacillati</taxon>
        <taxon>Bacillota</taxon>
        <taxon>Bacilli</taxon>
        <taxon>Bacillales</taxon>
        <taxon>Bacillaceae</taxon>
        <taxon>Alteribacillus</taxon>
    </lineage>
</organism>
<dbReference type="RefSeq" id="WP_091663248.1">
    <property type="nucleotide sequence ID" value="NZ_FONT01000007.1"/>
</dbReference>
<dbReference type="InterPro" id="IPR014710">
    <property type="entry name" value="RmlC-like_jellyroll"/>
</dbReference>
<evidence type="ECO:0000256" key="6">
    <source>
        <dbReference type="ARBA" id="ARBA00033271"/>
    </source>
</evidence>
<keyword evidence="5 8" id="KW-0456">Lyase</keyword>
<comment type="pathway">
    <text evidence="1 8">Amine and polyamine biosynthesis; ectoine biosynthesis; L-ectoine from L-aspartate 4-semialdehyde: step 3/3.</text>
</comment>
<evidence type="ECO:0000256" key="1">
    <source>
        <dbReference type="ARBA" id="ARBA00005181"/>
    </source>
</evidence>
<evidence type="ECO:0000256" key="3">
    <source>
        <dbReference type="ARBA" id="ARBA00013192"/>
    </source>
</evidence>
<keyword evidence="10" id="KW-1185">Reference proteome</keyword>
<dbReference type="UniPathway" id="UPA00067">
    <property type="reaction ID" value="UER00123"/>
</dbReference>
<dbReference type="GO" id="GO:0019491">
    <property type="term" value="P:ectoine biosynthetic process"/>
    <property type="evidence" value="ECO:0007669"/>
    <property type="project" value="UniProtKB-UniRule"/>
</dbReference>
<dbReference type="HAMAP" id="MF_01255">
    <property type="entry name" value="Ectoine_synth"/>
    <property type="match status" value="1"/>
</dbReference>
<protein>
    <recommendedName>
        <fullName evidence="4 8">L-ectoine synthase</fullName>
        <ecNumber evidence="3 8">4.2.1.108</ecNumber>
    </recommendedName>
    <alternativeName>
        <fullName evidence="6 8">N-acetyldiaminobutyrate dehydratase</fullName>
    </alternativeName>
</protein>
<proteinExistence type="inferred from homology"/>
<evidence type="ECO:0000313" key="9">
    <source>
        <dbReference type="EMBL" id="SFE97318.1"/>
    </source>
</evidence>
<dbReference type="NCBIfam" id="NF009806">
    <property type="entry name" value="PRK13290.1"/>
    <property type="match status" value="1"/>
</dbReference>
<dbReference type="Gene3D" id="2.60.120.10">
    <property type="entry name" value="Jelly Rolls"/>
    <property type="match status" value="1"/>
</dbReference>
<gene>
    <name evidence="8" type="primary">ectC</name>
    <name evidence="9" type="ORF">SAMN05192532_10758</name>
</gene>
<sequence length="128" mass="14738">MKVIKLEDLKGTEREVDNGNWVSYRFLLKDDKMGYSVNETIIRAGTETHIHYKNHLEAVYCIEGHAEVVTLKDNKVHTIKADTMYVLDEHDEHLLRGIEDARMICVFNPPLSGREVHDENGVYPADLD</sequence>
<evidence type="ECO:0000256" key="2">
    <source>
        <dbReference type="ARBA" id="ARBA00009637"/>
    </source>
</evidence>
<evidence type="ECO:0000256" key="7">
    <source>
        <dbReference type="ARBA" id="ARBA00048714"/>
    </source>
</evidence>
<dbReference type="Proteomes" id="UP000199516">
    <property type="component" value="Unassembled WGS sequence"/>
</dbReference>
<evidence type="ECO:0000256" key="4">
    <source>
        <dbReference type="ARBA" id="ARBA00019707"/>
    </source>
</evidence>
<dbReference type="STRING" id="930128.SAMN05192532_10758"/>
<dbReference type="PANTHER" id="PTHR39289">
    <property type="match status" value="1"/>
</dbReference>
<dbReference type="InterPro" id="IPR010462">
    <property type="entry name" value="Ectoine_synth"/>
</dbReference>
<dbReference type="CDD" id="cd06978">
    <property type="entry name" value="cupin_EctC"/>
    <property type="match status" value="1"/>
</dbReference>
<comment type="similarity">
    <text evidence="2 8">Belongs to the ectoine synthase family.</text>
</comment>
<dbReference type="EC" id="4.2.1.108" evidence="3 8"/>
<dbReference type="OrthoDB" id="4406415at2"/>
<dbReference type="InterPro" id="IPR011051">
    <property type="entry name" value="RmlC_Cupin_sf"/>
</dbReference>
<dbReference type="Pfam" id="PF06339">
    <property type="entry name" value="Ectoine_synth"/>
    <property type="match status" value="1"/>
</dbReference>
<reference evidence="9 10" key="1">
    <citation type="submission" date="2016-10" db="EMBL/GenBank/DDBJ databases">
        <authorList>
            <person name="de Groot N.N."/>
        </authorList>
    </citation>
    <scope>NUCLEOTIDE SEQUENCE [LARGE SCALE GENOMIC DNA]</scope>
    <source>
        <strain evidence="9 10">DSM 23995</strain>
    </source>
</reference>
<name>A0A1I2EY07_9BACI</name>
<evidence type="ECO:0000256" key="8">
    <source>
        <dbReference type="HAMAP-Rule" id="MF_01255"/>
    </source>
</evidence>
<dbReference type="AlphaFoldDB" id="A0A1I2EY07"/>
<comment type="catalytic activity">
    <reaction evidence="7 8">
        <text>(2S)-4-acetamido-2-aminobutanoate = L-ectoine + H2O</text>
        <dbReference type="Rhea" id="RHEA:17281"/>
        <dbReference type="ChEBI" id="CHEBI:15377"/>
        <dbReference type="ChEBI" id="CHEBI:58515"/>
        <dbReference type="ChEBI" id="CHEBI:58929"/>
        <dbReference type="EC" id="4.2.1.108"/>
    </reaction>
</comment>